<dbReference type="GO" id="GO:1990000">
    <property type="term" value="P:amyloid fibril formation"/>
    <property type="evidence" value="ECO:0007669"/>
    <property type="project" value="Ensembl"/>
</dbReference>
<feature type="chain" id="PRO_5034208699" description="Beta-2-microglobulin" evidence="8">
    <location>
        <begin position="21"/>
        <end position="149"/>
    </location>
</feature>
<dbReference type="GO" id="GO:0051289">
    <property type="term" value="P:protein homotetramerization"/>
    <property type="evidence" value="ECO:0007669"/>
    <property type="project" value="Ensembl"/>
</dbReference>
<dbReference type="GO" id="GO:0005576">
    <property type="term" value="C:extracellular region"/>
    <property type="evidence" value="ECO:0007669"/>
    <property type="project" value="UniProtKB-SubCell"/>
</dbReference>
<dbReference type="GO" id="GO:0005198">
    <property type="term" value="F:structural molecule activity"/>
    <property type="evidence" value="ECO:0007669"/>
    <property type="project" value="Ensembl"/>
</dbReference>
<keyword evidence="11" id="KW-1185">Reference proteome</keyword>
<dbReference type="GeneTree" id="ENSGT00690000102227"/>
<dbReference type="GO" id="GO:0007611">
    <property type="term" value="P:learning or memory"/>
    <property type="evidence" value="ECO:0007669"/>
    <property type="project" value="Ensembl"/>
</dbReference>
<evidence type="ECO:0000256" key="4">
    <source>
        <dbReference type="ARBA" id="ARBA00022451"/>
    </source>
</evidence>
<evidence type="ECO:0000256" key="2">
    <source>
        <dbReference type="ARBA" id="ARBA00009564"/>
    </source>
</evidence>
<dbReference type="GO" id="GO:0071316">
    <property type="term" value="P:cellular response to nicotine"/>
    <property type="evidence" value="ECO:0007669"/>
    <property type="project" value="Ensembl"/>
</dbReference>
<evidence type="ECO:0000256" key="8">
    <source>
        <dbReference type="SAM" id="SignalP"/>
    </source>
</evidence>
<dbReference type="GO" id="GO:0033572">
    <property type="term" value="P:transferrin transport"/>
    <property type="evidence" value="ECO:0007669"/>
    <property type="project" value="Ensembl"/>
</dbReference>
<protein>
    <recommendedName>
        <fullName evidence="3">Beta-2-microglobulin</fullName>
    </recommendedName>
</protein>
<dbReference type="GO" id="GO:1990712">
    <property type="term" value="C:HFE-transferrin receptor complex"/>
    <property type="evidence" value="ECO:0007669"/>
    <property type="project" value="Ensembl"/>
</dbReference>
<dbReference type="GO" id="GO:2000774">
    <property type="term" value="P:positive regulation of cellular senescence"/>
    <property type="evidence" value="ECO:0007669"/>
    <property type="project" value="Ensembl"/>
</dbReference>
<keyword evidence="7" id="KW-0393">Immunoglobulin domain</keyword>
<dbReference type="GO" id="GO:0071281">
    <property type="term" value="P:cellular response to iron ion"/>
    <property type="evidence" value="ECO:0007669"/>
    <property type="project" value="Ensembl"/>
</dbReference>
<dbReference type="Ensembl" id="ENSSPUT00000026543.1">
    <property type="protein sequence ID" value="ENSSPUP00000024865.1"/>
    <property type="gene ID" value="ENSSPUG00000019061.1"/>
</dbReference>
<evidence type="ECO:0000259" key="9">
    <source>
        <dbReference type="PROSITE" id="PS50835"/>
    </source>
</evidence>
<dbReference type="PROSITE" id="PS50835">
    <property type="entry name" value="IG_LIKE"/>
    <property type="match status" value="1"/>
</dbReference>
<dbReference type="GO" id="GO:0006879">
    <property type="term" value="P:intracellular iron ion homeostasis"/>
    <property type="evidence" value="ECO:0007669"/>
    <property type="project" value="Ensembl"/>
</dbReference>
<dbReference type="GO" id="GO:0002502">
    <property type="term" value="P:peptide antigen assembly with MHC class I protein complex"/>
    <property type="evidence" value="ECO:0007669"/>
    <property type="project" value="Ensembl"/>
</dbReference>
<dbReference type="InterPro" id="IPR003597">
    <property type="entry name" value="Ig_C1-set"/>
</dbReference>
<dbReference type="PROSITE" id="PS00290">
    <property type="entry name" value="IG_MHC"/>
    <property type="match status" value="1"/>
</dbReference>
<name>A0A8D0HII3_SPHPU</name>
<gene>
    <name evidence="10" type="primary">B2M</name>
</gene>
<dbReference type="PANTHER" id="PTHR19944:SF62">
    <property type="entry name" value="BETA-2-MICROGLOBULIN"/>
    <property type="match status" value="1"/>
</dbReference>
<feature type="signal peptide" evidence="8">
    <location>
        <begin position="1"/>
        <end position="20"/>
    </location>
</feature>
<dbReference type="GO" id="GO:0019885">
    <property type="term" value="P:antigen processing and presentation of endogenous peptide antigen via MHC class I"/>
    <property type="evidence" value="ECO:0007669"/>
    <property type="project" value="Ensembl"/>
</dbReference>
<comment type="subcellular location">
    <subcellularLocation>
        <location evidence="1">Secreted</location>
    </subcellularLocation>
</comment>
<dbReference type="GO" id="GO:0005829">
    <property type="term" value="C:cytosol"/>
    <property type="evidence" value="ECO:0007669"/>
    <property type="project" value="Ensembl"/>
</dbReference>
<dbReference type="InterPro" id="IPR003006">
    <property type="entry name" value="Ig/MHC_CS"/>
</dbReference>
<dbReference type="GO" id="GO:0048261">
    <property type="term" value="P:negative regulation of receptor-mediated endocytosis"/>
    <property type="evidence" value="ECO:0007669"/>
    <property type="project" value="Ensembl"/>
</dbReference>
<keyword evidence="6" id="KW-0391">Immunity</keyword>
<dbReference type="InterPro" id="IPR036179">
    <property type="entry name" value="Ig-like_dom_sf"/>
</dbReference>
<evidence type="ECO:0000313" key="10">
    <source>
        <dbReference type="Ensembl" id="ENSSPUP00000024865.1"/>
    </source>
</evidence>
<keyword evidence="4" id="KW-0490">MHC I</keyword>
<keyword evidence="5" id="KW-0964">Secreted</keyword>
<keyword evidence="8" id="KW-0732">Signal</keyword>
<dbReference type="InterPro" id="IPR007110">
    <property type="entry name" value="Ig-like_dom"/>
</dbReference>
<reference evidence="10" key="2">
    <citation type="submission" date="2025-09" db="UniProtKB">
        <authorList>
            <consortium name="Ensembl"/>
        </authorList>
    </citation>
    <scope>IDENTIFICATION</scope>
</reference>
<evidence type="ECO:0000256" key="1">
    <source>
        <dbReference type="ARBA" id="ARBA00004613"/>
    </source>
</evidence>
<accession>A0A8D0HII3</accession>
<dbReference type="Gene3D" id="2.60.40.10">
    <property type="entry name" value="Immunoglobulins"/>
    <property type="match status" value="1"/>
</dbReference>
<dbReference type="InterPro" id="IPR013783">
    <property type="entry name" value="Ig-like_fold"/>
</dbReference>
<evidence type="ECO:0000256" key="6">
    <source>
        <dbReference type="ARBA" id="ARBA00022859"/>
    </source>
</evidence>
<reference evidence="10" key="1">
    <citation type="submission" date="2025-08" db="UniProtKB">
        <authorList>
            <consortium name="Ensembl"/>
        </authorList>
    </citation>
    <scope>IDENTIFICATION</scope>
</reference>
<dbReference type="GO" id="GO:0050680">
    <property type="term" value="P:negative regulation of epithelial cell proliferation"/>
    <property type="evidence" value="ECO:0007669"/>
    <property type="project" value="Ensembl"/>
</dbReference>
<dbReference type="GO" id="GO:0034757">
    <property type="term" value="P:negative regulation of iron ion transport"/>
    <property type="evidence" value="ECO:0007669"/>
    <property type="project" value="Ensembl"/>
</dbReference>
<dbReference type="FunFam" id="2.60.40.10:FF:001005">
    <property type="entry name" value="Beta-2-microglobulin"/>
    <property type="match status" value="1"/>
</dbReference>
<dbReference type="GO" id="GO:0002726">
    <property type="term" value="P:positive regulation of T cell cytokine production"/>
    <property type="evidence" value="ECO:0007669"/>
    <property type="project" value="Ensembl"/>
</dbReference>
<organism evidence="10 11">
    <name type="scientific">Sphenodon punctatus</name>
    <name type="common">Tuatara</name>
    <name type="synonym">Hatteria punctata</name>
    <dbReference type="NCBI Taxonomy" id="8508"/>
    <lineage>
        <taxon>Eukaryota</taxon>
        <taxon>Metazoa</taxon>
        <taxon>Chordata</taxon>
        <taxon>Craniata</taxon>
        <taxon>Vertebrata</taxon>
        <taxon>Euteleostomi</taxon>
        <taxon>Lepidosauria</taxon>
        <taxon>Sphenodontia</taxon>
        <taxon>Sphenodontidae</taxon>
        <taxon>Sphenodon</taxon>
    </lineage>
</organism>
<dbReference type="PANTHER" id="PTHR19944">
    <property type="entry name" value="MHC CLASS II-RELATED"/>
    <property type="match status" value="1"/>
</dbReference>
<dbReference type="InterPro" id="IPR050160">
    <property type="entry name" value="MHC/Immunoglobulin"/>
</dbReference>
<dbReference type="GO" id="GO:0042824">
    <property type="term" value="C:MHC class I peptide loading complex"/>
    <property type="evidence" value="ECO:0007669"/>
    <property type="project" value="Ensembl"/>
</dbReference>
<comment type="similarity">
    <text evidence="2">Belongs to the beta-2-microglobulin family.</text>
</comment>
<dbReference type="GO" id="GO:0050768">
    <property type="term" value="P:negative regulation of neurogenesis"/>
    <property type="evidence" value="ECO:0007669"/>
    <property type="project" value="Ensembl"/>
</dbReference>
<evidence type="ECO:0000313" key="11">
    <source>
        <dbReference type="Proteomes" id="UP000694392"/>
    </source>
</evidence>
<dbReference type="Proteomes" id="UP000694392">
    <property type="component" value="Unplaced"/>
</dbReference>
<sequence>MTKTLSLLLVVLFALAGLDASNVSPKVQVYSRHPVEDGKENAINCYVEGFHPPKITIDLLKNGVPMTNVGTSDLSFGSDWTFKRLVHAPFTPNTEDKYSCRVEHVTLSGPKTVQWGLKKFALQSEIRLSPIQSSYTLFRPCLQLPLKIT</sequence>
<evidence type="ECO:0000256" key="5">
    <source>
        <dbReference type="ARBA" id="ARBA00022525"/>
    </source>
</evidence>
<dbReference type="AlphaFoldDB" id="A0A8D0HII3"/>
<feature type="domain" description="Ig-like" evidence="9">
    <location>
        <begin position="25"/>
        <end position="114"/>
    </location>
</feature>
<dbReference type="Pfam" id="PF07654">
    <property type="entry name" value="C1-set"/>
    <property type="match status" value="1"/>
</dbReference>
<dbReference type="GO" id="GO:0005794">
    <property type="term" value="C:Golgi apparatus"/>
    <property type="evidence" value="ECO:0007669"/>
    <property type="project" value="Ensembl"/>
</dbReference>
<proteinExistence type="inferred from homology"/>
<dbReference type="GO" id="GO:0042612">
    <property type="term" value="C:MHC class I protein complex"/>
    <property type="evidence" value="ECO:0007669"/>
    <property type="project" value="UniProtKB-KW"/>
</dbReference>
<evidence type="ECO:0000256" key="7">
    <source>
        <dbReference type="ARBA" id="ARBA00023319"/>
    </source>
</evidence>
<dbReference type="SUPFAM" id="SSF48726">
    <property type="entry name" value="Immunoglobulin"/>
    <property type="match status" value="1"/>
</dbReference>
<evidence type="ECO:0000256" key="3">
    <source>
        <dbReference type="ARBA" id="ARBA00018767"/>
    </source>
</evidence>
<dbReference type="GO" id="GO:0042803">
    <property type="term" value="F:protein homodimerization activity"/>
    <property type="evidence" value="ECO:0007669"/>
    <property type="project" value="Ensembl"/>
</dbReference>
<dbReference type="GO" id="GO:0048260">
    <property type="term" value="P:positive regulation of receptor-mediated endocytosis"/>
    <property type="evidence" value="ECO:0007669"/>
    <property type="project" value="Ensembl"/>
</dbReference>
<dbReference type="GO" id="GO:2000978">
    <property type="term" value="P:negative regulation of forebrain neuron differentiation"/>
    <property type="evidence" value="ECO:0007669"/>
    <property type="project" value="Ensembl"/>
</dbReference>
<dbReference type="SMART" id="SM00407">
    <property type="entry name" value="IGc1"/>
    <property type="match status" value="1"/>
</dbReference>